<evidence type="ECO:0000313" key="2">
    <source>
        <dbReference type="Proteomes" id="UP001152607"/>
    </source>
</evidence>
<gene>
    <name evidence="1" type="ORF">PDIGIT_LOCUS905</name>
</gene>
<dbReference type="EMBL" id="CAOQHR010000001">
    <property type="protein sequence ID" value="CAI6249333.1"/>
    <property type="molecule type" value="Genomic_DNA"/>
</dbReference>
<protein>
    <submittedName>
        <fullName evidence="1">Uncharacterized protein</fullName>
    </submittedName>
</protein>
<organism evidence="1 2">
    <name type="scientific">Periconia digitata</name>
    <dbReference type="NCBI Taxonomy" id="1303443"/>
    <lineage>
        <taxon>Eukaryota</taxon>
        <taxon>Fungi</taxon>
        <taxon>Dikarya</taxon>
        <taxon>Ascomycota</taxon>
        <taxon>Pezizomycotina</taxon>
        <taxon>Dothideomycetes</taxon>
        <taxon>Pleosporomycetidae</taxon>
        <taxon>Pleosporales</taxon>
        <taxon>Massarineae</taxon>
        <taxon>Periconiaceae</taxon>
        <taxon>Periconia</taxon>
    </lineage>
</organism>
<sequence>MADIRITLISRLAAYQIRALFKPDRPLYSLPSVTNSTMSYKVEELLALRDSVSESAVSLDKFADEEVIKGW</sequence>
<accession>A0A9W4XJY2</accession>
<name>A0A9W4XJY2_9PLEO</name>
<keyword evidence="2" id="KW-1185">Reference proteome</keyword>
<comment type="caution">
    <text evidence="1">The sequence shown here is derived from an EMBL/GenBank/DDBJ whole genome shotgun (WGS) entry which is preliminary data.</text>
</comment>
<dbReference type="Proteomes" id="UP001152607">
    <property type="component" value="Unassembled WGS sequence"/>
</dbReference>
<dbReference type="OrthoDB" id="30417at2759"/>
<proteinExistence type="predicted"/>
<evidence type="ECO:0000313" key="1">
    <source>
        <dbReference type="EMBL" id="CAI6249333.1"/>
    </source>
</evidence>
<dbReference type="AlphaFoldDB" id="A0A9W4XJY2"/>
<reference evidence="1" key="1">
    <citation type="submission" date="2023-01" db="EMBL/GenBank/DDBJ databases">
        <authorList>
            <person name="Van Ghelder C."/>
            <person name="Rancurel C."/>
        </authorList>
    </citation>
    <scope>NUCLEOTIDE SEQUENCE</scope>
    <source>
        <strain evidence="1">CNCM I-4278</strain>
    </source>
</reference>